<keyword evidence="4" id="KW-1185">Reference proteome</keyword>
<feature type="compositionally biased region" description="Low complexity" evidence="1">
    <location>
        <begin position="114"/>
        <end position="128"/>
    </location>
</feature>
<feature type="region of interest" description="Disordered" evidence="1">
    <location>
        <begin position="1"/>
        <end position="37"/>
    </location>
</feature>
<feature type="region of interest" description="Disordered" evidence="1">
    <location>
        <begin position="114"/>
        <end position="135"/>
    </location>
</feature>
<dbReference type="Proteomes" id="UP001189429">
    <property type="component" value="Unassembled WGS sequence"/>
</dbReference>
<name>A0ABN9WLY2_9DINO</name>
<feature type="region of interest" description="Disordered" evidence="1">
    <location>
        <begin position="164"/>
        <end position="187"/>
    </location>
</feature>
<gene>
    <name evidence="3" type="ORF">PCOR1329_LOCUS67635</name>
</gene>
<dbReference type="InterPro" id="IPR029071">
    <property type="entry name" value="Ubiquitin-like_domsf"/>
</dbReference>
<feature type="region of interest" description="Disordered" evidence="1">
    <location>
        <begin position="50"/>
        <end position="99"/>
    </location>
</feature>
<dbReference type="EMBL" id="CAUYUJ010018775">
    <property type="protein sequence ID" value="CAK0886231.1"/>
    <property type="molecule type" value="Genomic_DNA"/>
</dbReference>
<accession>A0ABN9WLY2</accession>
<sequence>MASPSCGMAPACDDSDSDADLQEPDAEGSPCPPAATGKWWFVPDAEIQALISERSQHEARPPWPRGARPPAGTGLPGGRAEGAADAGAAQAVSPKKDWRVPDSAITDLVASLSSAATPSTPRTGPGSARLLPSLGGSGPFAQTLRVASPASTLRAGTGTLAQALRASSPASTLRASSPRTWPGCNSARQSEKTFDIWIYFTDSEDHMRVTVPPSLRLGPPAHGSEADTDAAVGRGSVGPWRAESLKGLIEAACDIEVGRQRFFFRQTALINDGLSLKSYGIGDGDQLKLRILKHGSHSMGVKACRSERLRGDRLAGKYDGWALAKTKHIKQCRNSQGVVYMQPKWNKVPPQSEPHISLAAGCSYSSRMHGSGALAHPVYVKDRDDNQMRNLRTRLSVL</sequence>
<evidence type="ECO:0000313" key="4">
    <source>
        <dbReference type="Proteomes" id="UP001189429"/>
    </source>
</evidence>
<comment type="caution">
    <text evidence="3">The sequence shown here is derived from an EMBL/GenBank/DDBJ whole genome shotgun (WGS) entry which is preliminary data.</text>
</comment>
<protein>
    <recommendedName>
        <fullName evidence="2">Ubiquitin-like domain-containing protein</fullName>
    </recommendedName>
</protein>
<evidence type="ECO:0000256" key="1">
    <source>
        <dbReference type="SAM" id="MobiDB-lite"/>
    </source>
</evidence>
<reference evidence="3" key="1">
    <citation type="submission" date="2023-10" db="EMBL/GenBank/DDBJ databases">
        <authorList>
            <person name="Chen Y."/>
            <person name="Shah S."/>
            <person name="Dougan E. K."/>
            <person name="Thang M."/>
            <person name="Chan C."/>
        </authorList>
    </citation>
    <scope>NUCLEOTIDE SEQUENCE [LARGE SCALE GENOMIC DNA]</scope>
</reference>
<evidence type="ECO:0000313" key="3">
    <source>
        <dbReference type="EMBL" id="CAK0886231.1"/>
    </source>
</evidence>
<feature type="compositionally biased region" description="Acidic residues" evidence="1">
    <location>
        <begin position="13"/>
        <end position="26"/>
    </location>
</feature>
<dbReference type="Gene3D" id="3.10.20.90">
    <property type="entry name" value="Phosphatidylinositol 3-kinase Catalytic Subunit, Chain A, domain 1"/>
    <property type="match status" value="1"/>
</dbReference>
<proteinExistence type="predicted"/>
<evidence type="ECO:0000259" key="2">
    <source>
        <dbReference type="PROSITE" id="PS50053"/>
    </source>
</evidence>
<feature type="compositionally biased region" description="Low complexity" evidence="1">
    <location>
        <begin position="81"/>
        <end position="91"/>
    </location>
</feature>
<dbReference type="InterPro" id="IPR000626">
    <property type="entry name" value="Ubiquitin-like_dom"/>
</dbReference>
<feature type="domain" description="Ubiquitin-like" evidence="2">
    <location>
        <begin position="245"/>
        <end position="296"/>
    </location>
</feature>
<organism evidence="3 4">
    <name type="scientific">Prorocentrum cordatum</name>
    <dbReference type="NCBI Taxonomy" id="2364126"/>
    <lineage>
        <taxon>Eukaryota</taxon>
        <taxon>Sar</taxon>
        <taxon>Alveolata</taxon>
        <taxon>Dinophyceae</taxon>
        <taxon>Prorocentrales</taxon>
        <taxon>Prorocentraceae</taxon>
        <taxon>Prorocentrum</taxon>
    </lineage>
</organism>
<dbReference type="PROSITE" id="PS50053">
    <property type="entry name" value="UBIQUITIN_2"/>
    <property type="match status" value="1"/>
</dbReference>
<feature type="compositionally biased region" description="Polar residues" evidence="1">
    <location>
        <begin position="168"/>
        <end position="179"/>
    </location>
</feature>
<dbReference type="SUPFAM" id="SSF54236">
    <property type="entry name" value="Ubiquitin-like"/>
    <property type="match status" value="1"/>
</dbReference>